<dbReference type="PANTHER" id="PTHR43851">
    <property type="match status" value="1"/>
</dbReference>
<evidence type="ECO:0000259" key="1">
    <source>
        <dbReference type="Pfam" id="PF03109"/>
    </source>
</evidence>
<dbReference type="PANTHER" id="PTHR43851:SF3">
    <property type="entry name" value="COENZYME Q8"/>
    <property type="match status" value="1"/>
</dbReference>
<proteinExistence type="predicted"/>
<protein>
    <recommendedName>
        <fullName evidence="1">ABC1 atypical kinase-like domain-containing protein</fullName>
    </recommendedName>
</protein>
<dbReference type="AlphaFoldDB" id="A0A7T0C387"/>
<dbReference type="GO" id="GO:0006744">
    <property type="term" value="P:ubiquinone biosynthetic process"/>
    <property type="evidence" value="ECO:0007669"/>
    <property type="project" value="TreeGrafter"/>
</dbReference>
<gene>
    <name evidence="2" type="ORF">G3M78_09940</name>
</gene>
<evidence type="ECO:0000313" key="3">
    <source>
        <dbReference type="Proteomes" id="UP000594464"/>
    </source>
</evidence>
<accession>A0A7T0C387</accession>
<evidence type="ECO:0000313" key="2">
    <source>
        <dbReference type="EMBL" id="QPJ65696.1"/>
    </source>
</evidence>
<dbReference type="InterPro" id="IPR051409">
    <property type="entry name" value="Atypical_kinase_ADCK"/>
</dbReference>
<reference evidence="3" key="1">
    <citation type="submission" date="2020-02" db="EMBL/GenBank/DDBJ databases">
        <title>Genomic and physiological characterization of two novel Nitrospinaceae genera.</title>
        <authorList>
            <person name="Mueller A.J."/>
            <person name="Jung M.-Y."/>
            <person name="Strachan C.R."/>
            <person name="Herbold C.W."/>
            <person name="Kirkegaard R.H."/>
            <person name="Daims H."/>
        </authorList>
    </citation>
    <scope>NUCLEOTIDE SEQUENCE [LARGE SCALE GENOMIC DNA]</scope>
</reference>
<dbReference type="Pfam" id="PF03109">
    <property type="entry name" value="ABC1"/>
    <property type="match status" value="1"/>
</dbReference>
<dbReference type="SUPFAM" id="SSF56112">
    <property type="entry name" value="Protein kinase-like (PK-like)"/>
    <property type="match status" value="1"/>
</dbReference>
<dbReference type="KEGG" id="nva:G3M78_09940"/>
<dbReference type="EMBL" id="CP048620">
    <property type="protein sequence ID" value="QPJ65696.1"/>
    <property type="molecule type" value="Genomic_DNA"/>
</dbReference>
<dbReference type="Proteomes" id="UP000594464">
    <property type="component" value="Chromosome"/>
</dbReference>
<name>A0A7T0C387_9BACT</name>
<feature type="domain" description="ABC1 atypical kinase-like" evidence="1">
    <location>
        <begin position="70"/>
        <end position="304"/>
    </location>
</feature>
<organism evidence="2 3">
    <name type="scientific">Candidatus Nitrohelix vancouverensis</name>
    <dbReference type="NCBI Taxonomy" id="2705534"/>
    <lineage>
        <taxon>Bacteria</taxon>
        <taxon>Pseudomonadati</taxon>
        <taxon>Nitrospinota/Tectimicrobiota group</taxon>
        <taxon>Nitrospinota</taxon>
        <taxon>Nitrospinia</taxon>
        <taxon>Nitrospinales</taxon>
        <taxon>Nitrospinaceae</taxon>
        <taxon>Candidatus Nitrohelix</taxon>
    </lineage>
</organism>
<sequence>MSLFSFFKRGARLVKLGKAVHDWKRSDEGDAKDRARSYLIELLGASRGASAKVGQFLTMGAEDKSERSVLNNSIQPMALGEILDILEKSYGREYEELFASLSEEGLPASLGQVHRGRLKDGREVAIKVQYPEIAQTVESEIDWMGWLPKAGPIAKWGFRLEGYRDAFWDNLSEELNYLKEAEQQQEYARLAQDVPGMVVPQVLMDLCRPRVLVQSYEEGFDIEQAEKMTGAQREAMGRLLLKHYFHMLFVCGFVHADPNPGNFAFRKLGNRGFALVLYDYGSILKIPLAERLVLLRIILALRHHEKLSPVACLAELGFDSDKLRDLNPLLPALLSVLFEPFNVDGPYNVDDWKISPRFDQIAGELKWWFRSAAPPQLIYLMRVLHGLTTHLWRLKVDLPWRYLLDQTCSSLYPAAMQLILPENPSATDARGFDGLSRYLKIDVEKPNGNKVKLIMPARVADELEEVIDPPVLESIRRQKFDLEGIQERLRKSGFAPQEVFSLKDTERSVRVWLE</sequence>
<dbReference type="InterPro" id="IPR004147">
    <property type="entry name" value="ABC1_dom"/>
</dbReference>
<dbReference type="InterPro" id="IPR011009">
    <property type="entry name" value="Kinase-like_dom_sf"/>
</dbReference>